<protein>
    <recommendedName>
        <fullName evidence="5">EF-hand domain-containing protein</fullName>
    </recommendedName>
</protein>
<keyword evidence="2" id="KW-0677">Repeat</keyword>
<reference evidence="6" key="1">
    <citation type="submission" date="2021-11" db="EMBL/GenBank/DDBJ databases">
        <authorList>
            <consortium name="Genoscope - CEA"/>
            <person name="William W."/>
        </authorList>
    </citation>
    <scope>NUCLEOTIDE SEQUENCE</scope>
</reference>
<dbReference type="InterPro" id="IPR018247">
    <property type="entry name" value="EF_Hand_1_Ca_BS"/>
</dbReference>
<dbReference type="PROSITE" id="PS00018">
    <property type="entry name" value="EF_HAND_1"/>
    <property type="match status" value="3"/>
</dbReference>
<dbReference type="Gene3D" id="1.10.238.10">
    <property type="entry name" value="EF-hand"/>
    <property type="match status" value="4"/>
</dbReference>
<feature type="compositionally biased region" description="Pro residues" evidence="4">
    <location>
        <begin position="579"/>
        <end position="591"/>
    </location>
</feature>
<dbReference type="SUPFAM" id="SSF47473">
    <property type="entry name" value="EF-hand"/>
    <property type="match status" value="3"/>
</dbReference>
<evidence type="ECO:0000256" key="3">
    <source>
        <dbReference type="ARBA" id="ARBA00022837"/>
    </source>
</evidence>
<evidence type="ECO:0000259" key="5">
    <source>
        <dbReference type="PROSITE" id="PS50222"/>
    </source>
</evidence>
<evidence type="ECO:0000313" key="6">
    <source>
        <dbReference type="EMBL" id="CAH0371323.1"/>
    </source>
</evidence>
<feature type="region of interest" description="Disordered" evidence="4">
    <location>
        <begin position="1"/>
        <end position="39"/>
    </location>
</feature>
<sequence>MPPRAFAGPLGVNQGEGIPPPRDLITSDTPPGTPRDDDDDITVASVCNIGMRGNKKAMAGAVQVMDESMTPEQGLLNLRRKIALQLKGGSHGLMRCWVLFRNRSGSTKQGITFAEFKRGLKSYAIDAPERVAREMFNRMDASGDDHIQIKEFIDHVMGRWDPSANVLGGHKSAAEIARIGRMAKNVMVKDAVDDTLTVERGLVMLRQKIGQRLASGPGGLLRCWVNFRQRAGASKEGITASEWERGLKMYGVPLNKARARELFDRMDASGDGYIQIKEFIDQVMGRWTAEANMHTGGKSEDEVRGKDGEGKRRASLMVKDKVDPYMTVEDGKLALRRVIGQRLKSGPNGLMRCWVEFRNRAGSSKEGISRSEFKRGLKLYGIPLHPSKTDELFDRMDASGDGYIQIKEFIDQIMGRWDASVNAGGMESAGTDGLGNRLTEGRKRALEAEQRASKKTLAIDADGALTILRAKVSQRLKPGGHGLQRAWRAFRNSGGGDHEGIPRSGLDRALHAFGLPLDKPTTDEIFARLDVNGDGFIHEHEFVRVIMGRSKLKARPRKEPEKPPIVLKKPPVPKKKAPPPEPEPLPEPELPPLERPRTADDTPRRRKSPLKRPGSGTSPYKPQELARPSTSSLTGRFQSKGKQPGAVLRERIQASLGKRGQFRRRNPDLAALQAYDMQ</sequence>
<evidence type="ECO:0000256" key="2">
    <source>
        <dbReference type="ARBA" id="ARBA00022737"/>
    </source>
</evidence>
<dbReference type="InterPro" id="IPR011992">
    <property type="entry name" value="EF-hand-dom_pair"/>
</dbReference>
<dbReference type="EMBL" id="CAKKNE010000003">
    <property type="protein sequence ID" value="CAH0371323.1"/>
    <property type="molecule type" value="Genomic_DNA"/>
</dbReference>
<dbReference type="Pfam" id="PF13202">
    <property type="entry name" value="EF-hand_5"/>
    <property type="match status" value="3"/>
</dbReference>
<dbReference type="PROSITE" id="PS50222">
    <property type="entry name" value="EF_HAND_2"/>
    <property type="match status" value="4"/>
</dbReference>
<accession>A0A8J2SFT2</accession>
<dbReference type="OrthoDB" id="444540at2759"/>
<dbReference type="PANTHER" id="PTHR34524">
    <property type="entry name" value="CALCYPHOSIN"/>
    <property type="match status" value="1"/>
</dbReference>
<dbReference type="CDD" id="cd00051">
    <property type="entry name" value="EFh"/>
    <property type="match status" value="4"/>
</dbReference>
<evidence type="ECO:0000313" key="7">
    <source>
        <dbReference type="Proteomes" id="UP000789595"/>
    </source>
</evidence>
<feature type="compositionally biased region" description="Basic and acidic residues" evidence="4">
    <location>
        <begin position="592"/>
        <end position="603"/>
    </location>
</feature>
<feature type="domain" description="EF-hand" evidence="5">
    <location>
        <begin position="254"/>
        <end position="289"/>
    </location>
</feature>
<dbReference type="AlphaFoldDB" id="A0A8J2SFT2"/>
<evidence type="ECO:0000256" key="1">
    <source>
        <dbReference type="ARBA" id="ARBA00022723"/>
    </source>
</evidence>
<proteinExistence type="predicted"/>
<organism evidence="6 7">
    <name type="scientific">Pelagomonas calceolata</name>
    <dbReference type="NCBI Taxonomy" id="35677"/>
    <lineage>
        <taxon>Eukaryota</taxon>
        <taxon>Sar</taxon>
        <taxon>Stramenopiles</taxon>
        <taxon>Ochrophyta</taxon>
        <taxon>Pelagophyceae</taxon>
        <taxon>Pelagomonadales</taxon>
        <taxon>Pelagomonadaceae</taxon>
        <taxon>Pelagomonas</taxon>
    </lineage>
</organism>
<dbReference type="Proteomes" id="UP000789595">
    <property type="component" value="Unassembled WGS sequence"/>
</dbReference>
<dbReference type="InterPro" id="IPR051581">
    <property type="entry name" value="Ca-bind"/>
</dbReference>
<feature type="domain" description="EF-hand" evidence="5">
    <location>
        <begin position="127"/>
        <end position="162"/>
    </location>
</feature>
<comment type="caution">
    <text evidence="6">The sequence shown here is derived from an EMBL/GenBank/DDBJ whole genome shotgun (WGS) entry which is preliminary data.</text>
</comment>
<feature type="compositionally biased region" description="Polar residues" evidence="4">
    <location>
        <begin position="628"/>
        <end position="641"/>
    </location>
</feature>
<keyword evidence="3" id="KW-0106">Calcium</keyword>
<dbReference type="InterPro" id="IPR002048">
    <property type="entry name" value="EF_hand_dom"/>
</dbReference>
<feature type="domain" description="EF-hand" evidence="5">
    <location>
        <begin position="384"/>
        <end position="419"/>
    </location>
</feature>
<feature type="region of interest" description="Disordered" evidence="4">
    <location>
        <begin position="552"/>
        <end position="647"/>
    </location>
</feature>
<gene>
    <name evidence="6" type="ORF">PECAL_3P12580</name>
</gene>
<keyword evidence="7" id="KW-1185">Reference proteome</keyword>
<name>A0A8J2SFT2_9STRA</name>
<feature type="domain" description="EF-hand" evidence="5">
    <location>
        <begin position="517"/>
        <end position="552"/>
    </location>
</feature>
<dbReference type="PANTHER" id="PTHR34524:SF6">
    <property type="entry name" value="CALCYPHOSINE LIKE"/>
    <property type="match status" value="1"/>
</dbReference>
<keyword evidence="1" id="KW-0479">Metal-binding</keyword>
<dbReference type="GO" id="GO:0005509">
    <property type="term" value="F:calcium ion binding"/>
    <property type="evidence" value="ECO:0007669"/>
    <property type="project" value="InterPro"/>
</dbReference>
<dbReference type="SMART" id="SM00054">
    <property type="entry name" value="EFh"/>
    <property type="match status" value="4"/>
</dbReference>
<evidence type="ECO:0000256" key="4">
    <source>
        <dbReference type="SAM" id="MobiDB-lite"/>
    </source>
</evidence>